<sequence length="53" mass="6228">MTTPYLLFFIMYVVTILILKKVTLSIKRKEAPTKSTEPFLKLVELDPRRMQGK</sequence>
<dbReference type="Proteomes" id="UP000003094">
    <property type="component" value="Unassembled WGS sequence"/>
</dbReference>
<keyword evidence="1" id="KW-0812">Transmembrane</keyword>
<evidence type="ECO:0000313" key="2">
    <source>
        <dbReference type="EMBL" id="EFU42672.1"/>
    </source>
</evidence>
<proteinExistence type="predicted"/>
<evidence type="ECO:0000256" key="1">
    <source>
        <dbReference type="SAM" id="Phobius"/>
    </source>
</evidence>
<dbReference type="EMBL" id="ADHJ01000013">
    <property type="protein sequence ID" value="EFU42672.1"/>
    <property type="molecule type" value="Genomic_DNA"/>
</dbReference>
<accession>A0A2R9SZ48</accession>
<protein>
    <submittedName>
        <fullName evidence="2">Uncharacterized protein</fullName>
    </submittedName>
</protein>
<dbReference type="KEGG" id="pvo:PVOR_07455"/>
<gene>
    <name evidence="2" type="ORF">PVOR_07455</name>
</gene>
<keyword evidence="1" id="KW-1133">Transmembrane helix</keyword>
<evidence type="ECO:0000313" key="3">
    <source>
        <dbReference type="Proteomes" id="UP000003094"/>
    </source>
</evidence>
<feature type="transmembrane region" description="Helical" evidence="1">
    <location>
        <begin position="6"/>
        <end position="24"/>
    </location>
</feature>
<keyword evidence="3" id="KW-1185">Reference proteome</keyword>
<reference evidence="2 3" key="1">
    <citation type="journal article" date="2010" name="BMC Genomics">
        <title>Genome sequence of the pattern forming Paenibacillus vortex bacterium reveals potential for thriving in complex environments.</title>
        <authorList>
            <person name="Sirota-Madi A."/>
            <person name="Olender T."/>
            <person name="Helman Y."/>
            <person name="Ingham C."/>
            <person name="Brainis I."/>
            <person name="Roth D."/>
            <person name="Hagi E."/>
            <person name="Brodsky L."/>
            <person name="Leshkowitz D."/>
            <person name="Galatenko V."/>
            <person name="Nikolaev V."/>
            <person name="Mugasimangalam R.C."/>
            <person name="Bransburg-Zabary S."/>
            <person name="Gutnick D.L."/>
            <person name="Lancet D."/>
            <person name="Ben-Jacob E."/>
        </authorList>
    </citation>
    <scope>NUCLEOTIDE SEQUENCE [LARGE SCALE GENOMIC DNA]</scope>
    <source>
        <strain evidence="2 3">V453</strain>
    </source>
</reference>
<organism evidence="2 3">
    <name type="scientific">Paenibacillus vortex V453</name>
    <dbReference type="NCBI Taxonomy" id="715225"/>
    <lineage>
        <taxon>Bacteria</taxon>
        <taxon>Bacillati</taxon>
        <taxon>Bacillota</taxon>
        <taxon>Bacilli</taxon>
        <taxon>Bacillales</taxon>
        <taxon>Paenibacillaceae</taxon>
        <taxon>Paenibacillus</taxon>
    </lineage>
</organism>
<comment type="caution">
    <text evidence="2">The sequence shown here is derived from an EMBL/GenBank/DDBJ whole genome shotgun (WGS) entry which is preliminary data.</text>
</comment>
<keyword evidence="1" id="KW-0472">Membrane</keyword>
<name>A0A2R9SZ48_9BACL</name>
<dbReference type="AlphaFoldDB" id="A0A2R9SZ48"/>